<dbReference type="VEuPathDB" id="FungiDB:ASPWEDRAFT_41346"/>
<name>A0A1L9RMI9_ASPWE</name>
<dbReference type="GO" id="GO:0008270">
    <property type="term" value="F:zinc ion binding"/>
    <property type="evidence" value="ECO:0007669"/>
    <property type="project" value="UniProtKB-KW"/>
</dbReference>
<keyword evidence="4 10" id="KW-0863">Zinc-finger</keyword>
<proteinExistence type="predicted"/>
<evidence type="ECO:0000256" key="2">
    <source>
        <dbReference type="ARBA" id="ARBA00022723"/>
    </source>
</evidence>
<evidence type="ECO:0000259" key="11">
    <source>
        <dbReference type="PROSITE" id="PS50157"/>
    </source>
</evidence>
<organism evidence="12 13">
    <name type="scientific">Aspergillus wentii DTO 134E9</name>
    <dbReference type="NCBI Taxonomy" id="1073089"/>
    <lineage>
        <taxon>Eukaryota</taxon>
        <taxon>Fungi</taxon>
        <taxon>Dikarya</taxon>
        <taxon>Ascomycota</taxon>
        <taxon>Pezizomycotina</taxon>
        <taxon>Eurotiomycetes</taxon>
        <taxon>Eurotiomycetidae</taxon>
        <taxon>Eurotiales</taxon>
        <taxon>Aspergillaceae</taxon>
        <taxon>Aspergillus</taxon>
        <taxon>Aspergillus subgen. Cremei</taxon>
    </lineage>
</organism>
<dbReference type="RefSeq" id="XP_040689790.1">
    <property type="nucleotide sequence ID" value="XM_040835535.1"/>
</dbReference>
<protein>
    <recommendedName>
        <fullName evidence="11">C2H2-type domain-containing protein</fullName>
    </recommendedName>
</protein>
<dbReference type="PROSITE" id="PS50157">
    <property type="entry name" value="ZINC_FINGER_C2H2_2"/>
    <property type="match status" value="1"/>
</dbReference>
<dbReference type="SUPFAM" id="SSF57701">
    <property type="entry name" value="Zn2/Cys6 DNA-binding domain"/>
    <property type="match status" value="1"/>
</dbReference>
<dbReference type="AlphaFoldDB" id="A0A1L9RMI9"/>
<dbReference type="PANTHER" id="PTHR40626">
    <property type="entry name" value="MIP31509P"/>
    <property type="match status" value="1"/>
</dbReference>
<dbReference type="Pfam" id="PF00172">
    <property type="entry name" value="Zn_clus"/>
    <property type="match status" value="1"/>
</dbReference>
<dbReference type="InterPro" id="IPR051059">
    <property type="entry name" value="VerF-like"/>
</dbReference>
<evidence type="ECO:0000256" key="7">
    <source>
        <dbReference type="ARBA" id="ARBA00023125"/>
    </source>
</evidence>
<gene>
    <name evidence="12" type="ORF">ASPWEDRAFT_41346</name>
</gene>
<dbReference type="EMBL" id="KV878212">
    <property type="protein sequence ID" value="OJJ36114.1"/>
    <property type="molecule type" value="Genomic_DNA"/>
</dbReference>
<comment type="subcellular location">
    <subcellularLocation>
        <location evidence="1">Nucleus</location>
    </subcellularLocation>
</comment>
<evidence type="ECO:0000256" key="9">
    <source>
        <dbReference type="ARBA" id="ARBA00023242"/>
    </source>
</evidence>
<dbReference type="Pfam" id="PF04082">
    <property type="entry name" value="Fungal_trans"/>
    <property type="match status" value="1"/>
</dbReference>
<dbReference type="PROSITE" id="PS00028">
    <property type="entry name" value="ZINC_FINGER_C2H2_1"/>
    <property type="match status" value="1"/>
</dbReference>
<dbReference type="Proteomes" id="UP000184383">
    <property type="component" value="Unassembled WGS sequence"/>
</dbReference>
<dbReference type="GO" id="GO:0006351">
    <property type="term" value="P:DNA-templated transcription"/>
    <property type="evidence" value="ECO:0007669"/>
    <property type="project" value="InterPro"/>
</dbReference>
<evidence type="ECO:0000256" key="6">
    <source>
        <dbReference type="ARBA" id="ARBA00023015"/>
    </source>
</evidence>
<dbReference type="GO" id="GO:0000785">
    <property type="term" value="C:chromatin"/>
    <property type="evidence" value="ECO:0007669"/>
    <property type="project" value="TreeGrafter"/>
</dbReference>
<dbReference type="CDD" id="cd12148">
    <property type="entry name" value="fungal_TF_MHR"/>
    <property type="match status" value="1"/>
</dbReference>
<dbReference type="GO" id="GO:0000978">
    <property type="term" value="F:RNA polymerase II cis-regulatory region sequence-specific DNA binding"/>
    <property type="evidence" value="ECO:0007669"/>
    <property type="project" value="InterPro"/>
</dbReference>
<keyword evidence="6" id="KW-0805">Transcription regulation</keyword>
<dbReference type="InterPro" id="IPR036864">
    <property type="entry name" value="Zn2-C6_fun-type_DNA-bd_sf"/>
</dbReference>
<dbReference type="InterPro" id="IPR007219">
    <property type="entry name" value="XnlR_reg_dom"/>
</dbReference>
<evidence type="ECO:0000256" key="1">
    <source>
        <dbReference type="ARBA" id="ARBA00004123"/>
    </source>
</evidence>
<keyword evidence="7" id="KW-0238">DNA-binding</keyword>
<dbReference type="GeneID" id="63751383"/>
<keyword evidence="8" id="KW-0804">Transcription</keyword>
<evidence type="ECO:0000256" key="8">
    <source>
        <dbReference type="ARBA" id="ARBA00023163"/>
    </source>
</evidence>
<keyword evidence="9" id="KW-0539">Nucleus</keyword>
<accession>A0A1L9RMI9</accession>
<dbReference type="SMART" id="SM00355">
    <property type="entry name" value="ZnF_C2H2"/>
    <property type="match status" value="2"/>
</dbReference>
<evidence type="ECO:0000256" key="3">
    <source>
        <dbReference type="ARBA" id="ARBA00022737"/>
    </source>
</evidence>
<dbReference type="InterPro" id="IPR013087">
    <property type="entry name" value="Znf_C2H2_type"/>
</dbReference>
<dbReference type="SUPFAM" id="SSF57667">
    <property type="entry name" value="beta-beta-alpha zinc fingers"/>
    <property type="match status" value="1"/>
</dbReference>
<dbReference type="InterPro" id="IPR001138">
    <property type="entry name" value="Zn2Cys6_DnaBD"/>
</dbReference>
<dbReference type="OrthoDB" id="654211at2759"/>
<dbReference type="GO" id="GO:0005634">
    <property type="term" value="C:nucleus"/>
    <property type="evidence" value="ECO:0007669"/>
    <property type="project" value="UniProtKB-SubCell"/>
</dbReference>
<reference evidence="13" key="1">
    <citation type="journal article" date="2017" name="Genome Biol.">
        <title>Comparative genomics reveals high biological diversity and specific adaptations in the industrially and medically important fungal genus Aspergillus.</title>
        <authorList>
            <person name="de Vries R.P."/>
            <person name="Riley R."/>
            <person name="Wiebenga A."/>
            <person name="Aguilar-Osorio G."/>
            <person name="Amillis S."/>
            <person name="Uchima C.A."/>
            <person name="Anderluh G."/>
            <person name="Asadollahi M."/>
            <person name="Askin M."/>
            <person name="Barry K."/>
            <person name="Battaglia E."/>
            <person name="Bayram O."/>
            <person name="Benocci T."/>
            <person name="Braus-Stromeyer S.A."/>
            <person name="Caldana C."/>
            <person name="Canovas D."/>
            <person name="Cerqueira G.C."/>
            <person name="Chen F."/>
            <person name="Chen W."/>
            <person name="Choi C."/>
            <person name="Clum A."/>
            <person name="Dos Santos R.A."/>
            <person name="Damasio A.R."/>
            <person name="Diallinas G."/>
            <person name="Emri T."/>
            <person name="Fekete E."/>
            <person name="Flipphi M."/>
            <person name="Freyberg S."/>
            <person name="Gallo A."/>
            <person name="Gournas C."/>
            <person name="Habgood R."/>
            <person name="Hainaut M."/>
            <person name="Harispe M.L."/>
            <person name="Henrissat B."/>
            <person name="Hilden K.S."/>
            <person name="Hope R."/>
            <person name="Hossain A."/>
            <person name="Karabika E."/>
            <person name="Karaffa L."/>
            <person name="Karanyi Z."/>
            <person name="Krasevec N."/>
            <person name="Kuo A."/>
            <person name="Kusch H."/>
            <person name="LaButti K."/>
            <person name="Lagendijk E.L."/>
            <person name="Lapidus A."/>
            <person name="Levasseur A."/>
            <person name="Lindquist E."/>
            <person name="Lipzen A."/>
            <person name="Logrieco A.F."/>
            <person name="MacCabe A."/>
            <person name="Maekelae M.R."/>
            <person name="Malavazi I."/>
            <person name="Melin P."/>
            <person name="Meyer V."/>
            <person name="Mielnichuk N."/>
            <person name="Miskei M."/>
            <person name="Molnar A.P."/>
            <person name="Mule G."/>
            <person name="Ngan C.Y."/>
            <person name="Orejas M."/>
            <person name="Orosz E."/>
            <person name="Ouedraogo J.P."/>
            <person name="Overkamp K.M."/>
            <person name="Park H.-S."/>
            <person name="Perrone G."/>
            <person name="Piumi F."/>
            <person name="Punt P.J."/>
            <person name="Ram A.F."/>
            <person name="Ramon A."/>
            <person name="Rauscher S."/>
            <person name="Record E."/>
            <person name="Riano-Pachon D.M."/>
            <person name="Robert V."/>
            <person name="Roehrig J."/>
            <person name="Ruller R."/>
            <person name="Salamov A."/>
            <person name="Salih N.S."/>
            <person name="Samson R.A."/>
            <person name="Sandor E."/>
            <person name="Sanguinetti M."/>
            <person name="Schuetze T."/>
            <person name="Sepcic K."/>
            <person name="Shelest E."/>
            <person name="Sherlock G."/>
            <person name="Sophianopoulou V."/>
            <person name="Squina F.M."/>
            <person name="Sun H."/>
            <person name="Susca A."/>
            <person name="Todd R.B."/>
            <person name="Tsang A."/>
            <person name="Unkles S.E."/>
            <person name="van de Wiele N."/>
            <person name="van Rossen-Uffink D."/>
            <person name="Oliveira J.V."/>
            <person name="Vesth T.C."/>
            <person name="Visser J."/>
            <person name="Yu J.-H."/>
            <person name="Zhou M."/>
            <person name="Andersen M.R."/>
            <person name="Archer D.B."/>
            <person name="Baker S.E."/>
            <person name="Benoit I."/>
            <person name="Brakhage A.A."/>
            <person name="Braus G.H."/>
            <person name="Fischer R."/>
            <person name="Frisvad J.C."/>
            <person name="Goldman G.H."/>
            <person name="Houbraken J."/>
            <person name="Oakley B."/>
            <person name="Pocsi I."/>
            <person name="Scazzocchio C."/>
            <person name="Seiboth B."/>
            <person name="vanKuyk P.A."/>
            <person name="Wortman J."/>
            <person name="Dyer P.S."/>
            <person name="Grigoriev I.V."/>
        </authorList>
    </citation>
    <scope>NUCLEOTIDE SEQUENCE [LARGE SCALE GENOMIC DNA]</scope>
    <source>
        <strain evidence="13">DTO 134E9</strain>
    </source>
</reference>
<keyword evidence="5" id="KW-0862">Zinc</keyword>
<evidence type="ECO:0000256" key="4">
    <source>
        <dbReference type="ARBA" id="ARBA00022771"/>
    </source>
</evidence>
<evidence type="ECO:0000313" key="13">
    <source>
        <dbReference type="Proteomes" id="UP000184383"/>
    </source>
</evidence>
<keyword evidence="2" id="KW-0479">Metal-binding</keyword>
<evidence type="ECO:0000256" key="5">
    <source>
        <dbReference type="ARBA" id="ARBA00022833"/>
    </source>
</evidence>
<dbReference type="PANTHER" id="PTHR40626:SF3">
    <property type="entry name" value="TRANSCRIPTION FACTOR WITH C2H2 AND ZN(2)-CYS(6) DNA BINDING DOMAIN (EUROFUNG)-RELATED"/>
    <property type="match status" value="1"/>
</dbReference>
<dbReference type="Gene3D" id="3.30.160.60">
    <property type="entry name" value="Classic Zinc Finger"/>
    <property type="match status" value="2"/>
</dbReference>
<feature type="domain" description="C2H2-type" evidence="11">
    <location>
        <begin position="7"/>
        <end position="34"/>
    </location>
</feature>
<evidence type="ECO:0000313" key="12">
    <source>
        <dbReference type="EMBL" id="OJJ36114.1"/>
    </source>
</evidence>
<dbReference type="InterPro" id="IPR036236">
    <property type="entry name" value="Znf_C2H2_sf"/>
</dbReference>
<dbReference type="GO" id="GO:0000981">
    <property type="term" value="F:DNA-binding transcription factor activity, RNA polymerase II-specific"/>
    <property type="evidence" value="ECO:0007669"/>
    <property type="project" value="InterPro"/>
</dbReference>
<dbReference type="STRING" id="1073089.A0A1L9RMI9"/>
<keyword evidence="13" id="KW-1185">Reference proteome</keyword>
<dbReference type="CDD" id="cd00067">
    <property type="entry name" value="GAL4"/>
    <property type="match status" value="1"/>
</dbReference>
<evidence type="ECO:0000256" key="10">
    <source>
        <dbReference type="PROSITE-ProRule" id="PRU00042"/>
    </source>
</evidence>
<keyword evidence="3" id="KW-0677">Repeat</keyword>
<sequence length="693" mass="78282">MPPNQKLQCSLCLASFRRVEHLRRHLASHTDIRPFSCMFCTKSFKRNDVLKRHWDTCKSRIENGKSIPGTSSIRKSKREVCDNCARLKRACNLESPCGTCFAKNQRCSYSGVLCSEGNAGNKGPDVDRRQIHAVPFSFAKSDLNIELNSTLAGSISCASNQMNDSQPPAYSWEKLDFLNHTTAISRMKGILNCFECGSPSQRLEIANLTWYDPSVAQDEALDLESWNPEAALAESHGNDQPISAMLLPSLTWDDVNMAASSTGTVEESSAFPWVDFDPDPLAGTTAEIVQRLGVAVSHHFKGHEWLPCTEALCTEFFRPSNIRKFIRLFWGVWYPNCCIIHKPTFCILTAPLPLLLSMAMIGASVSVYEEDTQRARLWFDAVEELVFGDDCFQEALTGCPGNQSHSGYELLRALQASYFVCVYQNWEGSNKSRERIRRLRYSMVVTVARNLELSSATHGRLDLANFDWHEFVRDEELIRTLLYVFLIDTAFTIFNNLPPRLAFSELKLSLACPEPCFQSQSADDCLLELHMASSAVPPINTVASAIETLCEAEICPDDWQALSRTGILNLFIIISALHVLIFNAKTLMALKPSLLPIQQGLKNWKRLWDKQHILRTPTWPDELSVTEMWKREGFMKHAGEYWALAAMKLERMKPPRSSRIATIPSKPSNAEKYDDTNLEQVIDLIQDFRKIAV</sequence>